<evidence type="ECO:0000256" key="2">
    <source>
        <dbReference type="ARBA" id="ARBA00022475"/>
    </source>
</evidence>
<dbReference type="Proteomes" id="UP000293172">
    <property type="component" value="Unassembled WGS sequence"/>
</dbReference>
<evidence type="ECO:0000313" key="14">
    <source>
        <dbReference type="Proteomes" id="UP000293172"/>
    </source>
</evidence>
<feature type="transmembrane region" description="Helical" evidence="11">
    <location>
        <begin position="185"/>
        <end position="207"/>
    </location>
</feature>
<dbReference type="InterPro" id="IPR050083">
    <property type="entry name" value="HtpX_protease"/>
</dbReference>
<dbReference type="PANTHER" id="PTHR43221">
    <property type="entry name" value="PROTEASE HTPX"/>
    <property type="match status" value="1"/>
</dbReference>
<evidence type="ECO:0000259" key="12">
    <source>
        <dbReference type="Pfam" id="PF01435"/>
    </source>
</evidence>
<evidence type="ECO:0000256" key="5">
    <source>
        <dbReference type="ARBA" id="ARBA00022723"/>
    </source>
</evidence>
<dbReference type="Pfam" id="PF01435">
    <property type="entry name" value="Peptidase_M48"/>
    <property type="match status" value="1"/>
</dbReference>
<proteinExistence type="predicted"/>
<feature type="transmembrane region" description="Helical" evidence="11">
    <location>
        <begin position="227"/>
        <end position="251"/>
    </location>
</feature>
<dbReference type="SUPFAM" id="SSF158682">
    <property type="entry name" value="TerB-like"/>
    <property type="match status" value="1"/>
</dbReference>
<keyword evidence="2" id="KW-1003">Cell membrane</keyword>
<accession>A0A4Q9R2E6</accession>
<dbReference type="GO" id="GO:0006508">
    <property type="term" value="P:proteolysis"/>
    <property type="evidence" value="ECO:0007669"/>
    <property type="project" value="UniProtKB-KW"/>
</dbReference>
<protein>
    <submittedName>
        <fullName evidence="13">Peptidase M48 Ste24p</fullName>
    </submittedName>
</protein>
<dbReference type="Gene3D" id="3.30.2010.10">
    <property type="entry name" value="Metalloproteases ('zincins'), catalytic domain"/>
    <property type="match status" value="1"/>
</dbReference>
<feature type="transmembrane region" description="Helical" evidence="11">
    <location>
        <begin position="52"/>
        <end position="75"/>
    </location>
</feature>
<dbReference type="InterPro" id="IPR001915">
    <property type="entry name" value="Peptidase_M48"/>
</dbReference>
<dbReference type="RefSeq" id="WP_131197978.1">
    <property type="nucleotide sequence ID" value="NZ_QJUL01000012.1"/>
</dbReference>
<feature type="domain" description="Peptidase M48" evidence="12">
    <location>
        <begin position="105"/>
        <end position="329"/>
    </location>
</feature>
<keyword evidence="3" id="KW-0645">Protease</keyword>
<evidence type="ECO:0000256" key="11">
    <source>
        <dbReference type="SAM" id="Phobius"/>
    </source>
</evidence>
<sequence>MDFFEQQDRARRNSTRLVILLLLAVATLIGTTTLVIAIAWQVYQGGNYRFDALSGELLGSVALAVGGVVILGWLFKAQQLSAGGKVVAERLGGRLINLEPRGRHEQRVLNVVEEMALAAGTPVPPVYLLEESSINAFAAGLRPENAVIGVTRGAIEKLNRDELQGVIAHEFSHILHGDMRLNTRLVAVLHGILLLGLIGEMLLRGGGHARHVPRSGRSGDKSSGSGIALIMVLGLALLIIGYAGTFFGNLIKAAVSRQREFLADASAVQFTRNPQGIAGALKKLGGLRGSHIEASHAAEYSHMYFGQGMALSRMMATHPPLEERIRRIDPSWDGVVMGGEVFERPTPDHAPASAAQEAVSGFSAGAASAAIASIGDPQPQHLSEARESLAQIDDSLRQAAHEPHGALAILYGLLLGRDPATRQQRMAWMQANLAPLLSDKLLELAAALERLPAGRRLPLLEIAIPALKQLPPQDFVTLKQNIGALLVGTGQLDLIEWALLRIVERNLGMQRMPQGRLPLAALGTESTLLLVALARAGNTSEEAAAQAFEAAWSTLPFTPRVFAEQARPGVTQLNQALNRLNQMRPLQKPQLLKAMARCIEHDGRISAEEAELMRAVADTLDCPMPPLLGESRE</sequence>
<dbReference type="EMBL" id="QJUL01000012">
    <property type="protein sequence ID" value="TBU93458.1"/>
    <property type="molecule type" value="Genomic_DNA"/>
</dbReference>
<evidence type="ECO:0000313" key="13">
    <source>
        <dbReference type="EMBL" id="TBU93458.1"/>
    </source>
</evidence>
<gene>
    <name evidence="13" type="ORF">DNK44_10780</name>
</gene>
<evidence type="ECO:0000256" key="3">
    <source>
        <dbReference type="ARBA" id="ARBA00022670"/>
    </source>
</evidence>
<reference evidence="13 14" key="1">
    <citation type="submission" date="2018-06" db="EMBL/GenBank/DDBJ databases">
        <title>Three novel Pseudomonas species isolated from symptomatic oak.</title>
        <authorList>
            <person name="Bueno-Gonzalez V."/>
            <person name="Brady C."/>
        </authorList>
    </citation>
    <scope>NUCLEOTIDE SEQUENCE [LARGE SCALE GENOMIC DNA]</scope>
    <source>
        <strain evidence="13 14">P6B</strain>
    </source>
</reference>
<evidence type="ECO:0000256" key="10">
    <source>
        <dbReference type="ARBA" id="ARBA00023136"/>
    </source>
</evidence>
<organism evidence="13 14">
    <name type="scientific">Phytopseudomonas dryadis</name>
    <dbReference type="NCBI Taxonomy" id="2487520"/>
    <lineage>
        <taxon>Bacteria</taxon>
        <taxon>Pseudomonadati</taxon>
        <taxon>Pseudomonadota</taxon>
        <taxon>Gammaproteobacteria</taxon>
        <taxon>Pseudomonadales</taxon>
        <taxon>Pseudomonadaceae</taxon>
        <taxon>Phytopseudomonas</taxon>
    </lineage>
</organism>
<dbReference type="InterPro" id="IPR029024">
    <property type="entry name" value="TerB-like"/>
</dbReference>
<keyword evidence="7" id="KW-0862">Zinc</keyword>
<dbReference type="PANTHER" id="PTHR43221:SF2">
    <property type="entry name" value="PROTEASE HTPX HOMOLOG"/>
    <property type="match status" value="1"/>
</dbReference>
<name>A0A4Q9R2E6_9GAMM</name>
<evidence type="ECO:0000256" key="1">
    <source>
        <dbReference type="ARBA" id="ARBA00001947"/>
    </source>
</evidence>
<dbReference type="GO" id="GO:0046872">
    <property type="term" value="F:metal ion binding"/>
    <property type="evidence" value="ECO:0007669"/>
    <property type="project" value="UniProtKB-KW"/>
</dbReference>
<dbReference type="OrthoDB" id="15218at2"/>
<keyword evidence="10 11" id="KW-0472">Membrane</keyword>
<keyword evidence="5" id="KW-0479">Metal-binding</keyword>
<keyword evidence="6" id="KW-0378">Hydrolase</keyword>
<dbReference type="GO" id="GO:0004222">
    <property type="term" value="F:metalloendopeptidase activity"/>
    <property type="evidence" value="ECO:0007669"/>
    <property type="project" value="InterPro"/>
</dbReference>
<keyword evidence="9" id="KW-0482">Metalloprotease</keyword>
<keyword evidence="4 11" id="KW-0812">Transmembrane</keyword>
<evidence type="ECO:0000256" key="7">
    <source>
        <dbReference type="ARBA" id="ARBA00022833"/>
    </source>
</evidence>
<feature type="transmembrane region" description="Helical" evidence="11">
    <location>
        <begin position="17"/>
        <end position="40"/>
    </location>
</feature>
<dbReference type="AlphaFoldDB" id="A0A4Q9R2E6"/>
<dbReference type="CDD" id="cd07340">
    <property type="entry name" value="M48B_Htpx_like"/>
    <property type="match status" value="1"/>
</dbReference>
<comment type="cofactor">
    <cofactor evidence="1">
        <name>Zn(2+)</name>
        <dbReference type="ChEBI" id="CHEBI:29105"/>
    </cofactor>
</comment>
<keyword evidence="8 11" id="KW-1133">Transmembrane helix</keyword>
<evidence type="ECO:0000256" key="8">
    <source>
        <dbReference type="ARBA" id="ARBA00022989"/>
    </source>
</evidence>
<comment type="caution">
    <text evidence="13">The sequence shown here is derived from an EMBL/GenBank/DDBJ whole genome shotgun (WGS) entry which is preliminary data.</text>
</comment>
<evidence type="ECO:0000256" key="4">
    <source>
        <dbReference type="ARBA" id="ARBA00022692"/>
    </source>
</evidence>
<evidence type="ECO:0000256" key="9">
    <source>
        <dbReference type="ARBA" id="ARBA00023049"/>
    </source>
</evidence>
<evidence type="ECO:0000256" key="6">
    <source>
        <dbReference type="ARBA" id="ARBA00022801"/>
    </source>
</evidence>